<dbReference type="Proteomes" id="UP000282321">
    <property type="component" value="Unassembled WGS sequence"/>
</dbReference>
<evidence type="ECO:0000313" key="3">
    <source>
        <dbReference type="EMBL" id="RKX64634.1"/>
    </source>
</evidence>
<keyword evidence="1" id="KW-1133">Transmembrane helix</keyword>
<dbReference type="EMBL" id="QNBC01000144">
    <property type="protein sequence ID" value="RKX64634.1"/>
    <property type="molecule type" value="Genomic_DNA"/>
</dbReference>
<feature type="transmembrane region" description="Helical" evidence="1">
    <location>
        <begin position="12"/>
        <end position="32"/>
    </location>
</feature>
<keyword evidence="1" id="KW-0812">Transmembrane</keyword>
<evidence type="ECO:0000259" key="2">
    <source>
        <dbReference type="Pfam" id="PF20990"/>
    </source>
</evidence>
<gene>
    <name evidence="3" type="ORF">DRP44_07960</name>
</gene>
<organism evidence="3 4">
    <name type="scientific">candidate division TA06 bacterium</name>
    <dbReference type="NCBI Taxonomy" id="2250710"/>
    <lineage>
        <taxon>Bacteria</taxon>
        <taxon>Bacteria division TA06</taxon>
    </lineage>
</organism>
<name>A0A660S4U4_UNCT6</name>
<evidence type="ECO:0000256" key="1">
    <source>
        <dbReference type="SAM" id="Phobius"/>
    </source>
</evidence>
<sequence length="515" mass="60291">MIIDCQIDMIPVIVVNCTMGFINLLALTLLTLTGSFDADIFIHKSGINSYNINFACKNIRENDILKIKINTSKIINHHKYIFPAKHIRVFSPYTDNICDSMIRTIDNTLIFISKKPDIYDFTLSFDLYNSAIFVRDSAFVFPFTFRVYPPLYARTDIYIPNTLDFNIIKRADFTIEDKLIEYKGADFNRLSNLHLAFNKSDMRKQNYSILSFYFSLLWSYLIPLLLIVLIFLYVNMGKYRKVPYIPDVVVYSPPKDLSPEEINFLLHNTLNLNGMISIIFNLARKGYIEITREKNASPLAKPDYKITKIRKHYGDNITKYELKILKTLFPFPNDKYTYISDKSTALKRKYIEIVGDLSEHMAKEGYYDKDPMAKRFGIIVFGLLIMIIGTSFLFIGNIHKHSVPFYQHHIEFSIILTGIIIAISNRFFSFRTVMGDYTLAEIKGFYEYFFRTDREKIKYSTENLLTDFYTTFATAMDYNSTFLSEFKYYLSDRYKEKDGIGITEEILNDDRKIVF</sequence>
<proteinExistence type="predicted"/>
<dbReference type="Pfam" id="PF20990">
    <property type="entry name" value="DUF2207_C"/>
    <property type="match status" value="1"/>
</dbReference>
<feature type="transmembrane region" description="Helical" evidence="1">
    <location>
        <begin position="410"/>
        <end position="428"/>
    </location>
</feature>
<dbReference type="AlphaFoldDB" id="A0A660S4U4"/>
<feature type="transmembrane region" description="Helical" evidence="1">
    <location>
        <begin position="209"/>
        <end position="234"/>
    </location>
</feature>
<accession>A0A660S4U4</accession>
<comment type="caution">
    <text evidence="3">The sequence shown here is derived from an EMBL/GenBank/DDBJ whole genome shotgun (WGS) entry which is preliminary data.</text>
</comment>
<dbReference type="InterPro" id="IPR048389">
    <property type="entry name" value="YciQ-like_C"/>
</dbReference>
<feature type="domain" description="Predicted membrane protein YciQ-like C-terminal" evidence="2">
    <location>
        <begin position="251"/>
        <end position="459"/>
    </location>
</feature>
<protein>
    <recommendedName>
        <fullName evidence="2">Predicted membrane protein YciQ-like C-terminal domain-containing protein</fullName>
    </recommendedName>
</protein>
<reference evidence="3 4" key="1">
    <citation type="submission" date="2018-06" db="EMBL/GenBank/DDBJ databases">
        <title>Extensive metabolic versatility and redundancy in microbially diverse, dynamic hydrothermal sediments.</title>
        <authorList>
            <person name="Dombrowski N."/>
            <person name="Teske A."/>
            <person name="Baker B.J."/>
        </authorList>
    </citation>
    <scope>NUCLEOTIDE SEQUENCE [LARGE SCALE GENOMIC DNA]</scope>
    <source>
        <strain evidence="3">B35_G9</strain>
    </source>
</reference>
<evidence type="ECO:0000313" key="4">
    <source>
        <dbReference type="Proteomes" id="UP000282321"/>
    </source>
</evidence>
<feature type="transmembrane region" description="Helical" evidence="1">
    <location>
        <begin position="376"/>
        <end position="398"/>
    </location>
</feature>
<keyword evidence="1" id="KW-0472">Membrane</keyword>